<evidence type="ECO:0000259" key="2">
    <source>
        <dbReference type="Pfam" id="PF08279"/>
    </source>
</evidence>
<dbReference type="Proteomes" id="UP000830542">
    <property type="component" value="Chromosome"/>
</dbReference>
<evidence type="ECO:0000313" key="4">
    <source>
        <dbReference type="EMBL" id="UOO94081.1"/>
    </source>
</evidence>
<gene>
    <name evidence="3" type="ORF">GCM10008985_34840</name>
    <name evidence="4" type="ORF">MUK72_08865</name>
</gene>
<feature type="domain" description="Helix-turn-helix type 11" evidence="2">
    <location>
        <begin position="26"/>
        <end position="61"/>
    </location>
</feature>
<dbReference type="Proteomes" id="UP001500962">
    <property type="component" value="Unassembled WGS sequence"/>
</dbReference>
<keyword evidence="5" id="KW-1185">Reference proteome</keyword>
<proteinExistence type="predicted"/>
<name>A0AAV3SKG1_HALDO</name>
<evidence type="ECO:0000256" key="1">
    <source>
        <dbReference type="SAM" id="MobiDB-lite"/>
    </source>
</evidence>
<reference evidence="4" key="2">
    <citation type="submission" date="2022-04" db="EMBL/GenBank/DDBJ databases">
        <title>Sequencing and genomic assembly of Halococcus dombrowskii.</title>
        <authorList>
            <person name="Lim S.W."/>
            <person name="MacLea K.S."/>
        </authorList>
    </citation>
    <scope>NUCLEOTIDE SEQUENCE</scope>
    <source>
        <strain evidence="4">H4</strain>
    </source>
</reference>
<dbReference type="KEGG" id="hdo:MUK72_08865"/>
<dbReference type="EMBL" id="BAAADN010000085">
    <property type="protein sequence ID" value="GAA0475543.1"/>
    <property type="molecule type" value="Genomic_DNA"/>
</dbReference>
<dbReference type="InterPro" id="IPR036388">
    <property type="entry name" value="WH-like_DNA-bd_sf"/>
</dbReference>
<dbReference type="InterPro" id="IPR013196">
    <property type="entry name" value="HTH_11"/>
</dbReference>
<dbReference type="EMBL" id="CP095005">
    <property type="protein sequence ID" value="UOO94081.1"/>
    <property type="molecule type" value="Genomic_DNA"/>
</dbReference>
<accession>A0AAV3SKG1</accession>
<evidence type="ECO:0000313" key="3">
    <source>
        <dbReference type="EMBL" id="GAA0475543.1"/>
    </source>
</evidence>
<reference evidence="3" key="1">
    <citation type="journal article" date="2014" name="Int. J. Syst. Evol. Microbiol.">
        <title>Complete genome sequence of Corynebacterium casei LMG S-19264T (=DSM 44701T), isolated from a smear-ripened cheese.</title>
        <authorList>
            <consortium name="US DOE Joint Genome Institute (JGI-PGF)"/>
            <person name="Walter F."/>
            <person name="Albersmeier A."/>
            <person name="Kalinowski J."/>
            <person name="Ruckert C."/>
        </authorList>
    </citation>
    <scope>NUCLEOTIDE SEQUENCE</scope>
    <source>
        <strain evidence="3">JCM 12289</strain>
    </source>
</reference>
<dbReference type="Pfam" id="PF08279">
    <property type="entry name" value="HTH_11"/>
    <property type="match status" value="1"/>
</dbReference>
<dbReference type="AlphaFoldDB" id="A0AAV3SKG1"/>
<evidence type="ECO:0000313" key="6">
    <source>
        <dbReference type="Proteomes" id="UP001500962"/>
    </source>
</evidence>
<evidence type="ECO:0000313" key="5">
    <source>
        <dbReference type="Proteomes" id="UP000830542"/>
    </source>
</evidence>
<dbReference type="Gene3D" id="1.10.10.10">
    <property type="entry name" value="Winged helix-like DNA-binding domain superfamily/Winged helix DNA-binding domain"/>
    <property type="match status" value="1"/>
</dbReference>
<feature type="region of interest" description="Disordered" evidence="1">
    <location>
        <begin position="1"/>
        <end position="27"/>
    </location>
</feature>
<sequence length="183" mass="20683">MEQSERRQSVTPEEVLDTFDQRDDRSEPLTTGEIANMLGCSRRAVRRTLLLLAEQGKIASKTMDGKAKVWWRTNLVADRVASDIVERLSKQNTRIYKHVVGLVEAVVSRLYSTLERTLVRSLPSQRSETRGVNKSEASTDAFANEIASDDSFWETSGMLPPDEPSDVSSNVDRYLYRERGNGE</sequence>
<dbReference type="InterPro" id="IPR036390">
    <property type="entry name" value="WH_DNA-bd_sf"/>
</dbReference>
<protein>
    <submittedName>
        <fullName evidence="4">HTH domain-containing protein</fullName>
    </submittedName>
</protein>
<dbReference type="SUPFAM" id="SSF46785">
    <property type="entry name" value="Winged helix' DNA-binding domain"/>
    <property type="match status" value="1"/>
</dbReference>
<dbReference type="GeneID" id="71761955"/>
<feature type="region of interest" description="Disordered" evidence="1">
    <location>
        <begin position="123"/>
        <end position="142"/>
    </location>
</feature>
<dbReference type="RefSeq" id="WP_244699105.1">
    <property type="nucleotide sequence ID" value="NZ_BAAADN010000085.1"/>
</dbReference>
<organism evidence="3 6">
    <name type="scientific">Halococcus dombrowskii</name>
    <dbReference type="NCBI Taxonomy" id="179637"/>
    <lineage>
        <taxon>Archaea</taxon>
        <taxon>Methanobacteriati</taxon>
        <taxon>Methanobacteriota</taxon>
        <taxon>Stenosarchaea group</taxon>
        <taxon>Halobacteria</taxon>
        <taxon>Halobacteriales</taxon>
        <taxon>Halococcaceae</taxon>
        <taxon>Halococcus</taxon>
    </lineage>
</organism>
<reference evidence="3" key="3">
    <citation type="submission" date="2023-12" db="EMBL/GenBank/DDBJ databases">
        <authorList>
            <person name="Sun Q."/>
            <person name="Inoue M."/>
        </authorList>
    </citation>
    <scope>NUCLEOTIDE SEQUENCE</scope>
    <source>
        <strain evidence="3">JCM 12289</strain>
    </source>
</reference>
<feature type="compositionally biased region" description="Basic and acidic residues" evidence="1">
    <location>
        <begin position="174"/>
        <end position="183"/>
    </location>
</feature>
<feature type="region of interest" description="Disordered" evidence="1">
    <location>
        <begin position="153"/>
        <end position="183"/>
    </location>
</feature>